<keyword evidence="7" id="KW-0961">Cell wall biogenesis/degradation</keyword>
<feature type="domain" description="Glycosyl hydrolase family 81 N-terminal" evidence="11">
    <location>
        <begin position="183"/>
        <end position="518"/>
    </location>
</feature>
<feature type="compositionally biased region" description="Polar residues" evidence="9">
    <location>
        <begin position="114"/>
        <end position="132"/>
    </location>
</feature>
<dbReference type="Pfam" id="PF17652">
    <property type="entry name" value="Glyco_hydro81C"/>
    <property type="match status" value="1"/>
</dbReference>
<evidence type="ECO:0000256" key="7">
    <source>
        <dbReference type="ARBA" id="ARBA00023316"/>
    </source>
</evidence>
<proteinExistence type="inferred from homology"/>
<comment type="similarity">
    <text evidence="2">Belongs to the glycosyl hydrolase 81 family.</text>
</comment>
<dbReference type="Pfam" id="PF03639">
    <property type="entry name" value="Glyco_hydro_81"/>
    <property type="match status" value="1"/>
</dbReference>
<keyword evidence="10" id="KW-0472">Membrane</keyword>
<evidence type="ECO:0000256" key="5">
    <source>
        <dbReference type="ARBA" id="ARBA00023277"/>
    </source>
</evidence>
<comment type="catalytic activity">
    <reaction evidence="1">
        <text>Hydrolysis of (1-&gt;3)-beta-D-glucosidic linkages in (1-&gt;3)-beta-D-glucans.</text>
        <dbReference type="EC" id="3.2.1.39"/>
    </reaction>
</comment>
<feature type="region of interest" description="Disordered" evidence="9">
    <location>
        <begin position="1"/>
        <end position="27"/>
    </location>
</feature>
<dbReference type="Proteomes" id="UP001295423">
    <property type="component" value="Unassembled WGS sequence"/>
</dbReference>
<protein>
    <recommendedName>
        <fullName evidence="3">glucan endo-1,3-beta-D-glucosidase</fullName>
        <ecNumber evidence="3">3.2.1.39</ecNumber>
    </recommendedName>
</protein>
<evidence type="ECO:0000313" key="13">
    <source>
        <dbReference type="EMBL" id="CAJ1946260.1"/>
    </source>
</evidence>
<feature type="compositionally biased region" description="Basic and acidic residues" evidence="9">
    <location>
        <begin position="1"/>
        <end position="10"/>
    </location>
</feature>
<dbReference type="AlphaFoldDB" id="A0AAD2CUM6"/>
<organism evidence="13 14">
    <name type="scientific">Cylindrotheca closterium</name>
    <dbReference type="NCBI Taxonomy" id="2856"/>
    <lineage>
        <taxon>Eukaryota</taxon>
        <taxon>Sar</taxon>
        <taxon>Stramenopiles</taxon>
        <taxon>Ochrophyta</taxon>
        <taxon>Bacillariophyta</taxon>
        <taxon>Bacillariophyceae</taxon>
        <taxon>Bacillariophycidae</taxon>
        <taxon>Bacillariales</taxon>
        <taxon>Bacillariaceae</taxon>
        <taxon>Cylindrotheca</taxon>
    </lineage>
</organism>
<evidence type="ECO:0000256" key="10">
    <source>
        <dbReference type="SAM" id="Phobius"/>
    </source>
</evidence>
<dbReference type="InterPro" id="IPR040451">
    <property type="entry name" value="GH81_N"/>
</dbReference>
<keyword evidence="5" id="KW-0119">Carbohydrate metabolism</keyword>
<dbReference type="InterPro" id="IPR005200">
    <property type="entry name" value="Endo-beta-glucanase"/>
</dbReference>
<dbReference type="EC" id="3.2.1.39" evidence="3"/>
<evidence type="ECO:0000256" key="2">
    <source>
        <dbReference type="ARBA" id="ARBA00010730"/>
    </source>
</evidence>
<evidence type="ECO:0000256" key="8">
    <source>
        <dbReference type="ARBA" id="ARBA00023326"/>
    </source>
</evidence>
<dbReference type="GO" id="GO:0071555">
    <property type="term" value="P:cell wall organization"/>
    <property type="evidence" value="ECO:0007669"/>
    <property type="project" value="UniProtKB-KW"/>
</dbReference>
<evidence type="ECO:0000256" key="9">
    <source>
        <dbReference type="SAM" id="MobiDB-lite"/>
    </source>
</evidence>
<evidence type="ECO:0000313" key="14">
    <source>
        <dbReference type="Proteomes" id="UP001295423"/>
    </source>
</evidence>
<name>A0AAD2CUM6_9STRA</name>
<evidence type="ECO:0000256" key="4">
    <source>
        <dbReference type="ARBA" id="ARBA00022801"/>
    </source>
</evidence>
<dbReference type="GO" id="GO:0052861">
    <property type="term" value="F:endo-1,3(4)-beta-glucanase activity"/>
    <property type="evidence" value="ECO:0007669"/>
    <property type="project" value="InterPro"/>
</dbReference>
<dbReference type="PANTHER" id="PTHR31983">
    <property type="entry name" value="ENDO-1,3(4)-BETA-GLUCANASE 1"/>
    <property type="match status" value="1"/>
</dbReference>
<evidence type="ECO:0000256" key="6">
    <source>
        <dbReference type="ARBA" id="ARBA00023295"/>
    </source>
</evidence>
<feature type="compositionally biased region" description="Basic and acidic residues" evidence="9">
    <location>
        <begin position="16"/>
        <end position="27"/>
    </location>
</feature>
<evidence type="ECO:0000259" key="12">
    <source>
        <dbReference type="Pfam" id="PF17652"/>
    </source>
</evidence>
<dbReference type="GO" id="GO:0042973">
    <property type="term" value="F:glucan endo-1,3-beta-D-glucosidase activity"/>
    <property type="evidence" value="ECO:0007669"/>
    <property type="project" value="UniProtKB-EC"/>
</dbReference>
<evidence type="ECO:0000259" key="11">
    <source>
        <dbReference type="Pfam" id="PF03639"/>
    </source>
</evidence>
<dbReference type="EMBL" id="CAKOGP040001668">
    <property type="protein sequence ID" value="CAJ1946260.1"/>
    <property type="molecule type" value="Genomic_DNA"/>
</dbReference>
<evidence type="ECO:0000256" key="1">
    <source>
        <dbReference type="ARBA" id="ARBA00000382"/>
    </source>
</evidence>
<keyword evidence="14" id="KW-1185">Reference proteome</keyword>
<feature type="region of interest" description="Disordered" evidence="9">
    <location>
        <begin position="99"/>
        <end position="141"/>
    </location>
</feature>
<feature type="transmembrane region" description="Helical" evidence="10">
    <location>
        <begin position="75"/>
        <end position="95"/>
    </location>
</feature>
<evidence type="ECO:0000256" key="3">
    <source>
        <dbReference type="ARBA" id="ARBA00012780"/>
    </source>
</evidence>
<dbReference type="InterPro" id="IPR040720">
    <property type="entry name" value="GH81_C"/>
</dbReference>
<keyword evidence="8" id="KW-0624">Polysaccharide degradation</keyword>
<keyword evidence="10" id="KW-0812">Transmembrane</keyword>
<feature type="domain" description="Glycosyl hydrolase family 81 C-terminal" evidence="12">
    <location>
        <begin position="533"/>
        <end position="908"/>
    </location>
</feature>
<dbReference type="PANTHER" id="PTHR31983:SF0">
    <property type="entry name" value="GLUCAN ENDO-1,3-BETA-D-GLUCOSIDASE 2"/>
    <property type="match status" value="1"/>
</dbReference>
<reference evidence="13" key="1">
    <citation type="submission" date="2023-08" db="EMBL/GenBank/DDBJ databases">
        <authorList>
            <person name="Audoor S."/>
            <person name="Bilcke G."/>
        </authorList>
    </citation>
    <scope>NUCLEOTIDE SEQUENCE</scope>
</reference>
<keyword evidence="4" id="KW-0378">Hydrolase</keyword>
<keyword evidence="6" id="KW-0326">Glycosidase</keyword>
<sequence length="1095" mass="121121">MNDEEMRYAERLSLQHQDRVQQQRSAEESRFAIEMEALPDPDDMFGKVSSDRYSDEGEVLNLRSQADRAPNRRKVYIWISLITILLLVVVVTPTVTVVSRQSSSSVGDGEDSTLSEQPPTSSPENNGTNGPPMSTEWDYSTIPFSTVDPASKLYSYVRPEESSPSNRLNALRQSFTPNASIQRESQSRPLPTSAWYQNMLMLEEQEEPTTTNRVYAMPYVVDASGEIPGLRIHTFTKVTTYNTVNLNVNEPHALTLGAALDVRESNEAGETTNGYTVEAATDLGVTLNWDYFPMTSTIIKGMPYATMEYEARVNRRGVSMNILPTIYSEVELIGSMKVDGRSQGNCDDLGQFSVEQEAELLFQSGVTWMVFFSRPAFLQCSNANGRFLLQVVEDFDKDTPFVLRVAMVVPPENEEASEEAFANKYKEFLRKHVNVYPGSQSSVTHSVGAAKNYGNVLFSWDPQEMISGGGGKLAMFALPHHQDLLWDIVEKDLCTISLLGPLCPIVGSSWSMIENLPKVSFRAPRPPNPEMLVELAKALHSDILYQIPENFKKGAGDTYFSGKALGKLARILLIQEEIAQLCQDGSGDFLEACLDVKEHMPTELEVSTALEQLRDGVEIWLHGNAQAPFVYDPVWGGVVSCGCTYSYGNCLNKVPNCPAFTDKLLNFGGGFFSDHHFHYGYHVYAAAVLSHFDPQWGRQNYEDVLLLVRDFANPSWEDDFFPRFRHKDWYQGHSWANGISVSFMNGMNQESSSEAIHAYEAVALFGKTLYDAFQDAGDSDKAASADAVYRAGLILTSTEIRSSQRYYQVTHTNEAKKIYPDVYEPAVVGILWSTMAHYGTWFGNKPYYIYGIQLLPLTPVSELRDDVEWSKEMLPPFSSSCDVSCRTSGWSVGVLAILATVGHKGIAFEQAIELPDSSFEGPAGGGHSRSNTLWHISTRPDVDEPLLLDTSLPNIGSGGAISCSQPTSCTERVLSTLAAGYSCQNRIVWLMDNKGLSETDACAEVAVKEFPSECGGCDPKVNDGGDQGSVDTVQYCDKPATCTDAVLDTVADGFSCRSRIAWLISTMKMSRDDACFQIATQEFATACGPCDPTGF</sequence>
<accession>A0AAD2CUM6</accession>
<comment type="caution">
    <text evidence="13">The sequence shown here is derived from an EMBL/GenBank/DDBJ whole genome shotgun (WGS) entry which is preliminary data.</text>
</comment>
<keyword evidence="10" id="KW-1133">Transmembrane helix</keyword>
<dbReference type="PROSITE" id="PS52008">
    <property type="entry name" value="GH81"/>
    <property type="match status" value="1"/>
</dbReference>
<dbReference type="Gene3D" id="2.70.98.30">
    <property type="entry name" value="Golgi alpha-mannosidase II, domain 4"/>
    <property type="match status" value="1"/>
</dbReference>
<dbReference type="GO" id="GO:0000272">
    <property type="term" value="P:polysaccharide catabolic process"/>
    <property type="evidence" value="ECO:0007669"/>
    <property type="project" value="UniProtKB-KW"/>
</dbReference>
<gene>
    <name evidence="13" type="ORF">CYCCA115_LOCUS10401</name>
</gene>